<dbReference type="Gene3D" id="3.40.190.290">
    <property type="match status" value="1"/>
</dbReference>
<dbReference type="Gene3D" id="1.10.10.10">
    <property type="entry name" value="Winged helix-like DNA-binding domain superfamily/Winged helix DNA-binding domain"/>
    <property type="match status" value="1"/>
</dbReference>
<protein>
    <submittedName>
        <fullName evidence="6">LysR substrate binding domain protein</fullName>
    </submittedName>
</protein>
<dbReference type="InterPro" id="IPR058163">
    <property type="entry name" value="LysR-type_TF_proteobact-type"/>
</dbReference>
<dbReference type="InterPro" id="IPR036390">
    <property type="entry name" value="WH_DNA-bd_sf"/>
</dbReference>
<dbReference type="EMBL" id="FMSH01000118">
    <property type="protein sequence ID" value="SCU74826.1"/>
    <property type="molecule type" value="Genomic_DNA"/>
</dbReference>
<dbReference type="InterPro" id="IPR000847">
    <property type="entry name" value="LysR_HTH_N"/>
</dbReference>
<proteinExistence type="inferred from homology"/>
<evidence type="ECO:0000256" key="1">
    <source>
        <dbReference type="ARBA" id="ARBA00009437"/>
    </source>
</evidence>
<dbReference type="CDD" id="cd08422">
    <property type="entry name" value="PBP2_CrgA_like"/>
    <property type="match status" value="1"/>
</dbReference>
<dbReference type="SUPFAM" id="SSF46785">
    <property type="entry name" value="Winged helix' DNA-binding domain"/>
    <property type="match status" value="1"/>
</dbReference>
<dbReference type="AlphaFoldDB" id="A0A1K0JA57"/>
<dbReference type="PANTHER" id="PTHR30537">
    <property type="entry name" value="HTH-TYPE TRANSCRIPTIONAL REGULATOR"/>
    <property type="match status" value="1"/>
</dbReference>
<keyword evidence="3" id="KW-0238">DNA-binding</keyword>
<dbReference type="GO" id="GO:0006351">
    <property type="term" value="P:DNA-templated transcription"/>
    <property type="evidence" value="ECO:0007669"/>
    <property type="project" value="TreeGrafter"/>
</dbReference>
<dbReference type="GO" id="GO:0043565">
    <property type="term" value="F:sequence-specific DNA binding"/>
    <property type="evidence" value="ECO:0007669"/>
    <property type="project" value="TreeGrafter"/>
</dbReference>
<organism evidence="6">
    <name type="scientific">Cupriavidus necator</name>
    <name type="common">Alcaligenes eutrophus</name>
    <name type="synonym">Ralstonia eutropha</name>
    <dbReference type="NCBI Taxonomy" id="106590"/>
    <lineage>
        <taxon>Bacteria</taxon>
        <taxon>Pseudomonadati</taxon>
        <taxon>Pseudomonadota</taxon>
        <taxon>Betaproteobacteria</taxon>
        <taxon>Burkholderiales</taxon>
        <taxon>Burkholderiaceae</taxon>
        <taxon>Cupriavidus</taxon>
    </lineage>
</organism>
<gene>
    <name evidence="6" type="ORF">CNECB9_2040012</name>
</gene>
<accession>A0A1K0JA57</accession>
<dbReference type="Pfam" id="PF03466">
    <property type="entry name" value="LysR_substrate"/>
    <property type="match status" value="1"/>
</dbReference>
<evidence type="ECO:0000256" key="4">
    <source>
        <dbReference type="ARBA" id="ARBA00023163"/>
    </source>
</evidence>
<keyword evidence="4" id="KW-0804">Transcription</keyword>
<keyword evidence="2" id="KW-0805">Transcription regulation</keyword>
<comment type="similarity">
    <text evidence="1">Belongs to the LysR transcriptional regulatory family.</text>
</comment>
<evidence type="ECO:0000256" key="3">
    <source>
        <dbReference type="ARBA" id="ARBA00023125"/>
    </source>
</evidence>
<dbReference type="GO" id="GO:0003700">
    <property type="term" value="F:DNA-binding transcription factor activity"/>
    <property type="evidence" value="ECO:0007669"/>
    <property type="project" value="InterPro"/>
</dbReference>
<feature type="domain" description="HTH lysR-type" evidence="5">
    <location>
        <begin position="1"/>
        <end position="59"/>
    </location>
</feature>
<dbReference type="PROSITE" id="PS50931">
    <property type="entry name" value="HTH_LYSR"/>
    <property type="match status" value="1"/>
</dbReference>
<dbReference type="SUPFAM" id="SSF53850">
    <property type="entry name" value="Periplasmic binding protein-like II"/>
    <property type="match status" value="1"/>
</dbReference>
<reference evidence="6" key="1">
    <citation type="submission" date="2016-09" db="EMBL/GenBank/DDBJ databases">
        <authorList>
            <person name="Capua I."/>
            <person name="De Benedictis P."/>
            <person name="Joannis T."/>
            <person name="Lombin L.H."/>
            <person name="Cattoli G."/>
        </authorList>
    </citation>
    <scope>NUCLEOTIDE SEQUENCE</scope>
    <source>
        <strain evidence="6">B9</strain>
    </source>
</reference>
<sequence length="318" mass="35926">MDRLRAMEFFLSISKTESFSETARQFGVSATSVSRMITDFEDQLNVKLLMRSTRQVVLTEAGQEYARELDGILWNINQAHRNITEIRAAPKGTLRVHSRMMFGLGVLPPLVAAFRRQYPDIQVELVLSEAKTDLRRNNFDIDFRISPPVEAGLKRRILFKSERYLVASPVYLERRAALEKPADILEHDCMAYLLPGSHYSWQFKHGDTVEEVSFKPRHVTNNGVALLELARIGEGIALLDDYTVQKDISQGTLLRLLPGFRVTNTTFEEGMYATILDTAMIPAKIRLFLDFVASRVSGEALRFTAYGKSSAVADSADD</sequence>
<evidence type="ECO:0000313" key="6">
    <source>
        <dbReference type="EMBL" id="SCU74826.1"/>
    </source>
</evidence>
<name>A0A1K0JA57_CUPNE</name>
<dbReference type="InterPro" id="IPR005119">
    <property type="entry name" value="LysR_subst-bd"/>
</dbReference>
<evidence type="ECO:0000259" key="5">
    <source>
        <dbReference type="PROSITE" id="PS50931"/>
    </source>
</evidence>
<dbReference type="Pfam" id="PF00126">
    <property type="entry name" value="HTH_1"/>
    <property type="match status" value="1"/>
</dbReference>
<dbReference type="InterPro" id="IPR036388">
    <property type="entry name" value="WH-like_DNA-bd_sf"/>
</dbReference>
<dbReference type="FunFam" id="1.10.10.10:FF:000001">
    <property type="entry name" value="LysR family transcriptional regulator"/>
    <property type="match status" value="1"/>
</dbReference>
<dbReference type="PANTHER" id="PTHR30537:SF5">
    <property type="entry name" value="HTH-TYPE TRANSCRIPTIONAL ACTIVATOR TTDR-RELATED"/>
    <property type="match status" value="1"/>
</dbReference>
<evidence type="ECO:0000256" key="2">
    <source>
        <dbReference type="ARBA" id="ARBA00023015"/>
    </source>
</evidence>